<sequence length="158" mass="17345">MSNNANVQQAKADAHAAVNKTANKAEQVANQAGEKSEHFYDEAKAAADKVGEFISKEAEELEDRAKEARKSLCSSVSSGWKKIHGAWNNFSSNPKYWLSTLSVVNVAVIGAASYFGYQNRNEIQKWDRRLLSAVIVGAATFFGAEGYLVTKNTKKQLK</sequence>
<feature type="region of interest" description="Disordered" evidence="1">
    <location>
        <begin position="1"/>
        <end position="37"/>
    </location>
</feature>
<evidence type="ECO:0000313" key="3">
    <source>
        <dbReference type="EMBL" id="AYO42766.1"/>
    </source>
</evidence>
<feature type="transmembrane region" description="Helical" evidence="2">
    <location>
        <begin position="129"/>
        <end position="149"/>
    </location>
</feature>
<keyword evidence="2" id="KW-0812">Transmembrane</keyword>
<dbReference type="OrthoDB" id="2553651at2759"/>
<accession>A0A3G2S4Q4</accession>
<keyword evidence="2" id="KW-0472">Membrane</keyword>
<evidence type="ECO:0000256" key="2">
    <source>
        <dbReference type="SAM" id="Phobius"/>
    </source>
</evidence>
<feature type="transmembrane region" description="Helical" evidence="2">
    <location>
        <begin position="96"/>
        <end position="117"/>
    </location>
</feature>
<evidence type="ECO:0000313" key="4">
    <source>
        <dbReference type="Proteomes" id="UP000269793"/>
    </source>
</evidence>
<protein>
    <recommendedName>
        <fullName evidence="5">Mitochondrial outer membrane protein OM14 C-terminal domain-containing protein</fullName>
    </recommendedName>
</protein>
<proteinExistence type="predicted"/>
<dbReference type="Gene3D" id="1.20.120.20">
    <property type="entry name" value="Apolipoprotein"/>
    <property type="match status" value="1"/>
</dbReference>
<keyword evidence="4" id="KW-1185">Reference proteome</keyword>
<dbReference type="VEuPathDB" id="FungiDB:DNF11_1816"/>
<keyword evidence="2" id="KW-1133">Transmembrane helix</keyword>
<evidence type="ECO:0000256" key="1">
    <source>
        <dbReference type="SAM" id="MobiDB-lite"/>
    </source>
</evidence>
<reference evidence="3 4" key="1">
    <citation type="submission" date="2018-10" db="EMBL/GenBank/DDBJ databases">
        <title>Complete genome sequence of Malassezia restricta CBS 7877.</title>
        <authorList>
            <person name="Morand S.C."/>
            <person name="Bertignac M."/>
            <person name="Iltis A."/>
            <person name="Kolder I."/>
            <person name="Pirovano W."/>
            <person name="Jourdain R."/>
            <person name="Clavaud C."/>
        </authorList>
    </citation>
    <scope>NUCLEOTIDE SEQUENCE [LARGE SCALE GENOMIC DNA]</scope>
    <source>
        <strain evidence="3 4">CBS 7877</strain>
    </source>
</reference>
<feature type="compositionally biased region" description="Polar residues" evidence="1">
    <location>
        <begin position="20"/>
        <end position="30"/>
    </location>
</feature>
<evidence type="ECO:0008006" key="5">
    <source>
        <dbReference type="Google" id="ProtNLM"/>
    </source>
</evidence>
<dbReference type="Proteomes" id="UP000269793">
    <property type="component" value="Chromosome III"/>
</dbReference>
<dbReference type="EMBL" id="CP033150">
    <property type="protein sequence ID" value="AYO42766.1"/>
    <property type="molecule type" value="Genomic_DNA"/>
</dbReference>
<organism evidence="3 4">
    <name type="scientific">Malassezia restricta (strain ATCC 96810 / NBRC 103918 / CBS 7877)</name>
    <name type="common">Seborrheic dermatitis infection agent</name>
    <dbReference type="NCBI Taxonomy" id="425264"/>
    <lineage>
        <taxon>Eukaryota</taxon>
        <taxon>Fungi</taxon>
        <taxon>Dikarya</taxon>
        <taxon>Basidiomycota</taxon>
        <taxon>Ustilaginomycotina</taxon>
        <taxon>Malasseziomycetes</taxon>
        <taxon>Malasseziales</taxon>
        <taxon>Malasseziaceae</taxon>
        <taxon>Malassezia</taxon>
    </lineage>
</organism>
<gene>
    <name evidence="3" type="ORF">DNF11_1816</name>
</gene>
<dbReference type="AlphaFoldDB" id="A0A3G2S4Q4"/>
<dbReference type="STRING" id="425264.A0A3G2S4Q4"/>
<name>A0A3G2S4Q4_MALR7</name>